<dbReference type="EMBL" id="JACIEV010000018">
    <property type="protein sequence ID" value="MBB4155662.1"/>
    <property type="molecule type" value="Genomic_DNA"/>
</dbReference>
<dbReference type="InterPro" id="IPR009959">
    <property type="entry name" value="Cyclase_SnoaL-like"/>
</dbReference>
<dbReference type="GO" id="GO:0030638">
    <property type="term" value="P:polyketide metabolic process"/>
    <property type="evidence" value="ECO:0007669"/>
    <property type="project" value="InterPro"/>
</dbReference>
<proteinExistence type="predicted"/>
<protein>
    <submittedName>
        <fullName evidence="1">Putative ester cyclase</fullName>
    </submittedName>
</protein>
<accession>A0A840FG69</accession>
<evidence type="ECO:0000313" key="1">
    <source>
        <dbReference type="EMBL" id="MBB4155662.1"/>
    </source>
</evidence>
<gene>
    <name evidence="1" type="ORF">GGQ80_003587</name>
</gene>
<keyword evidence="2" id="KW-1185">Reference proteome</keyword>
<dbReference type="InterPro" id="IPR032710">
    <property type="entry name" value="NTF2-like_dom_sf"/>
</dbReference>
<dbReference type="PANTHER" id="PTHR38436:SF1">
    <property type="entry name" value="ESTER CYCLASE"/>
    <property type="match status" value="1"/>
</dbReference>
<dbReference type="PANTHER" id="PTHR38436">
    <property type="entry name" value="POLYKETIDE CYCLASE SNOAL-LIKE DOMAIN"/>
    <property type="match status" value="1"/>
</dbReference>
<dbReference type="AlphaFoldDB" id="A0A840FG69"/>
<name>A0A840FG69_9SPHN</name>
<sequence length="349" mass="39051">MSAFDPLADLDPAAYAPFRDPRDYILSWTDQIWIDKGLGRLGEHYADDIKVHTAYGETYDFDHVILNSVQKMSAFPNGGGGSGEDVVWEQRGPMGFISSHRVLKTGTNLGYWTYGPPTGRNWVSRTIAHCLVQDGKVIEEWLVRDEYAVLQSLGIDPERVAADMALASPVTGETMAIADDAGPFAGRYPDPAREGVSGKRPERFDDLCNQIVAMYDEVWNRRRFDRVIDYCDPKVVCHTVRLHRAQAIDAYQQQIIDLLAVFPDGRIEVRDLVVCESSELGTRIAAIWVLHGTYSGVPLYGPPTRTPVKVLGATHFEMRDGRILREWRLFDEIAVLAQIIGARNAAATR</sequence>
<evidence type="ECO:0000313" key="2">
    <source>
        <dbReference type="Proteomes" id="UP000529795"/>
    </source>
</evidence>
<organism evidence="1 2">
    <name type="scientific">Sphingomonas jinjuensis</name>
    <dbReference type="NCBI Taxonomy" id="535907"/>
    <lineage>
        <taxon>Bacteria</taxon>
        <taxon>Pseudomonadati</taxon>
        <taxon>Pseudomonadota</taxon>
        <taxon>Alphaproteobacteria</taxon>
        <taxon>Sphingomonadales</taxon>
        <taxon>Sphingomonadaceae</taxon>
        <taxon>Sphingomonas</taxon>
    </lineage>
</organism>
<comment type="caution">
    <text evidence="1">The sequence shown here is derived from an EMBL/GenBank/DDBJ whole genome shotgun (WGS) entry which is preliminary data.</text>
</comment>
<reference evidence="1 2" key="1">
    <citation type="submission" date="2020-08" db="EMBL/GenBank/DDBJ databases">
        <title>Genomic Encyclopedia of Type Strains, Phase IV (KMG-IV): sequencing the most valuable type-strain genomes for metagenomic binning, comparative biology and taxonomic classification.</title>
        <authorList>
            <person name="Goeker M."/>
        </authorList>
    </citation>
    <scope>NUCLEOTIDE SEQUENCE [LARGE SCALE GENOMIC DNA]</scope>
    <source>
        <strain evidence="1 2">YC6723</strain>
    </source>
</reference>
<dbReference type="SUPFAM" id="SSF54427">
    <property type="entry name" value="NTF2-like"/>
    <property type="match status" value="2"/>
</dbReference>
<dbReference type="Proteomes" id="UP000529795">
    <property type="component" value="Unassembled WGS sequence"/>
</dbReference>
<dbReference type="RefSeq" id="WP_183987347.1">
    <property type="nucleotide sequence ID" value="NZ_JACIEV010000018.1"/>
</dbReference>
<dbReference type="Pfam" id="PF07366">
    <property type="entry name" value="SnoaL"/>
    <property type="match status" value="1"/>
</dbReference>
<dbReference type="Gene3D" id="3.10.450.50">
    <property type="match status" value="2"/>
</dbReference>